<keyword evidence="2" id="KW-1185">Reference proteome</keyword>
<dbReference type="Gene3D" id="3.40.50.720">
    <property type="entry name" value="NAD(P)-binding Rossmann-like Domain"/>
    <property type="match status" value="1"/>
</dbReference>
<reference evidence="1 2" key="1">
    <citation type="submission" date="2014-06" db="EMBL/GenBank/DDBJ databases">
        <title>Draft genome sequence of Paenibacillus sp. MSt1.</title>
        <authorList>
            <person name="Aw Y.K."/>
            <person name="Ong K.S."/>
            <person name="Gan H.M."/>
            <person name="Lee S.M."/>
        </authorList>
    </citation>
    <scope>NUCLEOTIDE SEQUENCE [LARGE SCALE GENOMIC DNA]</scope>
    <source>
        <strain evidence="1 2">MSt1</strain>
    </source>
</reference>
<sequence length="213" mass="24057">METIHIIAVGAFGMEVARRLEAKMQDIVITQADENGMYYPASWPHARLHIVASWRPVSSLGRLMDKLSGAWKTPWVPIIMDHPALTIGPVVVPGQEGCYACFTKRQIQHAPYGKYILESQDIYVRDFRLGPQGFLQAHAGMAVHLFLDIERRMRCDTKNEAGTVYEIHVIRGTTRKGKVTGFHGCPHCGLQREEATRSYDVLLDKYESIFTQG</sequence>
<dbReference type="NCBIfam" id="TIGR03882">
    <property type="entry name" value="cyclo_dehyd_2"/>
    <property type="match status" value="1"/>
</dbReference>
<dbReference type="RefSeq" id="WP_036687920.1">
    <property type="nucleotide sequence ID" value="NZ_JNVM01000021.1"/>
</dbReference>
<protein>
    <submittedName>
        <fullName evidence="1">Uncharacterized protein</fullName>
    </submittedName>
</protein>
<dbReference type="Proteomes" id="UP000028123">
    <property type="component" value="Unassembled WGS sequence"/>
</dbReference>
<evidence type="ECO:0000313" key="1">
    <source>
        <dbReference type="EMBL" id="KEQ23494.1"/>
    </source>
</evidence>
<evidence type="ECO:0000313" key="2">
    <source>
        <dbReference type="Proteomes" id="UP000028123"/>
    </source>
</evidence>
<dbReference type="InterPro" id="IPR022291">
    <property type="entry name" value="Bacteriocin_synth_cyclodeHase"/>
</dbReference>
<dbReference type="EMBL" id="JNVM01000021">
    <property type="protein sequence ID" value="KEQ23494.1"/>
    <property type="molecule type" value="Genomic_DNA"/>
</dbReference>
<name>A0A081NYH1_9BACL</name>
<gene>
    <name evidence="1" type="ORF">ET33_15260</name>
</gene>
<accession>A0A081NYH1</accession>
<proteinExistence type="predicted"/>
<dbReference type="OrthoDB" id="2679713at2"/>
<organism evidence="1 2">
    <name type="scientific">Paenibacillus tyrfis</name>
    <dbReference type="NCBI Taxonomy" id="1501230"/>
    <lineage>
        <taxon>Bacteria</taxon>
        <taxon>Bacillati</taxon>
        <taxon>Bacillota</taxon>
        <taxon>Bacilli</taxon>
        <taxon>Bacillales</taxon>
        <taxon>Paenibacillaceae</taxon>
        <taxon>Paenibacillus</taxon>
    </lineage>
</organism>
<dbReference type="AlphaFoldDB" id="A0A081NYH1"/>
<comment type="caution">
    <text evidence="1">The sequence shown here is derived from an EMBL/GenBank/DDBJ whole genome shotgun (WGS) entry which is preliminary data.</text>
</comment>
<dbReference type="eggNOG" id="ENOG5032TX5">
    <property type="taxonomic scope" value="Bacteria"/>
</dbReference>